<proteinExistence type="predicted"/>
<dbReference type="Pfam" id="PF00512">
    <property type="entry name" value="HisKA"/>
    <property type="match status" value="1"/>
</dbReference>
<feature type="domain" description="HAMP" evidence="18">
    <location>
        <begin position="179"/>
        <end position="231"/>
    </location>
</feature>
<feature type="transmembrane region" description="Helical" evidence="16">
    <location>
        <begin position="159"/>
        <end position="179"/>
    </location>
</feature>
<dbReference type="InterPro" id="IPR050980">
    <property type="entry name" value="2C_sensor_his_kinase"/>
</dbReference>
<dbReference type="CDD" id="cd00082">
    <property type="entry name" value="HisKA"/>
    <property type="match status" value="1"/>
</dbReference>
<evidence type="ECO:0000256" key="9">
    <source>
        <dbReference type="ARBA" id="ARBA00022741"/>
    </source>
</evidence>
<sequence>MKWLRALLPSSIFVRTTGILLIAFLSFAILILGTVAHFTILPLARSAGDDLAALMLLSARSWAEIPPPARREFNDRLLRNHGLRITELRETLPPADKLPAPYLAFVQESLSRRVGFDVPLRPQLRNGERWYWADLSIGGQNLRIGLAHDRIVTRRLEGLLTVAVITVLLVLITSIFMAGGTTRRIRRLSAAVADVSQGQLPEPLPENGPREVRMLARNFNTMAHEVRELLANRTTLLAGISHDLRTPLTRMRLSLEILKEAHDPKLIDGVCDDLDAMDRIIRQTLALSRDLETREEQTVDLAALLEQIIADACRSEGDIRWSSTPESCSRHLNPVALQRILANLVENAVRYGDGQPVEVALECAPTVIIRILDRGPGIPDDQLEAVFRPFHRLDASRSAQTGGSGLGLAITRQLAKANGWDVSLRPREGGGTEARVMLPPDPRN</sequence>
<evidence type="ECO:0000256" key="3">
    <source>
        <dbReference type="ARBA" id="ARBA00012438"/>
    </source>
</evidence>
<keyword evidence="8 16" id="KW-0812">Transmembrane</keyword>
<keyword evidence="13" id="KW-0902">Two-component regulatory system</keyword>
<evidence type="ECO:0000313" key="20">
    <source>
        <dbReference type="Proteomes" id="UP000005289"/>
    </source>
</evidence>
<dbReference type="InterPro" id="IPR003660">
    <property type="entry name" value="HAMP_dom"/>
</dbReference>
<dbReference type="InterPro" id="IPR004358">
    <property type="entry name" value="Sig_transdc_His_kin-like_C"/>
</dbReference>
<dbReference type="Proteomes" id="UP000005289">
    <property type="component" value="Chromosome"/>
</dbReference>
<keyword evidence="4" id="KW-1003">Cell membrane</keyword>
<dbReference type="GO" id="GO:0005524">
    <property type="term" value="F:ATP binding"/>
    <property type="evidence" value="ECO:0007669"/>
    <property type="project" value="UniProtKB-KW"/>
</dbReference>
<evidence type="ECO:0000256" key="11">
    <source>
        <dbReference type="ARBA" id="ARBA00022840"/>
    </source>
</evidence>
<evidence type="ECO:0000256" key="16">
    <source>
        <dbReference type="SAM" id="Phobius"/>
    </source>
</evidence>
<feature type="region of interest" description="Disordered" evidence="15">
    <location>
        <begin position="425"/>
        <end position="444"/>
    </location>
</feature>
<evidence type="ECO:0000259" key="17">
    <source>
        <dbReference type="PROSITE" id="PS50109"/>
    </source>
</evidence>
<dbReference type="CDD" id="cd06225">
    <property type="entry name" value="HAMP"/>
    <property type="match status" value="1"/>
</dbReference>
<evidence type="ECO:0000256" key="6">
    <source>
        <dbReference type="ARBA" id="ARBA00022553"/>
    </source>
</evidence>
<dbReference type="PANTHER" id="PTHR44936">
    <property type="entry name" value="SENSOR PROTEIN CREC"/>
    <property type="match status" value="1"/>
</dbReference>
<dbReference type="InterPro" id="IPR003661">
    <property type="entry name" value="HisK_dim/P_dom"/>
</dbReference>
<dbReference type="OrthoDB" id="9809567at2"/>
<dbReference type="Pfam" id="PF00672">
    <property type="entry name" value="HAMP"/>
    <property type="match status" value="1"/>
</dbReference>
<dbReference type="EMBL" id="CP007029">
    <property type="protein sequence ID" value="AHE97686.1"/>
    <property type="molecule type" value="Genomic_DNA"/>
</dbReference>
<dbReference type="SMART" id="SM00304">
    <property type="entry name" value="HAMP"/>
    <property type="match status" value="1"/>
</dbReference>
<dbReference type="PRINTS" id="PR00344">
    <property type="entry name" value="BCTRLSENSOR"/>
</dbReference>
<keyword evidence="6" id="KW-0597">Phosphoprotein</keyword>
<evidence type="ECO:0000256" key="1">
    <source>
        <dbReference type="ARBA" id="ARBA00000085"/>
    </source>
</evidence>
<evidence type="ECO:0000313" key="19">
    <source>
        <dbReference type="EMBL" id="AHE97686.1"/>
    </source>
</evidence>
<dbReference type="SUPFAM" id="SSF47384">
    <property type="entry name" value="Homodimeric domain of signal transducing histidine kinase"/>
    <property type="match status" value="1"/>
</dbReference>
<keyword evidence="7" id="KW-0808">Transferase</keyword>
<dbReference type="SUPFAM" id="SSF55874">
    <property type="entry name" value="ATPase domain of HSP90 chaperone/DNA topoisomerase II/histidine kinase"/>
    <property type="match status" value="1"/>
</dbReference>
<dbReference type="InterPro" id="IPR005467">
    <property type="entry name" value="His_kinase_dom"/>
</dbReference>
<evidence type="ECO:0000256" key="10">
    <source>
        <dbReference type="ARBA" id="ARBA00022777"/>
    </source>
</evidence>
<keyword evidence="9" id="KW-0547">Nucleotide-binding</keyword>
<evidence type="ECO:0000256" key="15">
    <source>
        <dbReference type="SAM" id="MobiDB-lite"/>
    </source>
</evidence>
<dbReference type="PANTHER" id="PTHR44936:SF5">
    <property type="entry name" value="SENSOR HISTIDINE KINASE ENVZ"/>
    <property type="match status" value="1"/>
</dbReference>
<evidence type="ECO:0000256" key="14">
    <source>
        <dbReference type="ARBA" id="ARBA00023136"/>
    </source>
</evidence>
<feature type="domain" description="Histidine kinase" evidence="17">
    <location>
        <begin position="239"/>
        <end position="442"/>
    </location>
</feature>
<feature type="transmembrane region" description="Helical" evidence="16">
    <location>
        <begin position="12"/>
        <end position="40"/>
    </location>
</feature>
<dbReference type="PROSITE" id="PS50885">
    <property type="entry name" value="HAMP"/>
    <property type="match status" value="1"/>
</dbReference>
<keyword evidence="10 19" id="KW-0418">Kinase</keyword>
<keyword evidence="12 16" id="KW-1133">Transmembrane helix</keyword>
<keyword evidence="11" id="KW-0067">ATP-binding</keyword>
<dbReference type="InterPro" id="IPR003594">
    <property type="entry name" value="HATPase_dom"/>
</dbReference>
<gene>
    <name evidence="19" type="ORF">THITH_04770</name>
</gene>
<evidence type="ECO:0000256" key="2">
    <source>
        <dbReference type="ARBA" id="ARBA00004429"/>
    </source>
</evidence>
<keyword evidence="5" id="KW-0997">Cell inner membrane</keyword>
<dbReference type="STRING" id="713585.THITH_04770"/>
<dbReference type="KEGG" id="tti:THITH_04770"/>
<evidence type="ECO:0000256" key="8">
    <source>
        <dbReference type="ARBA" id="ARBA00022692"/>
    </source>
</evidence>
<dbReference type="HOGENOM" id="CLU_000445_89_27_6"/>
<comment type="subcellular location">
    <subcellularLocation>
        <location evidence="2">Cell inner membrane</location>
        <topology evidence="2">Multi-pass membrane protein</topology>
    </subcellularLocation>
</comment>
<dbReference type="SMART" id="SM00388">
    <property type="entry name" value="HisKA"/>
    <property type="match status" value="1"/>
</dbReference>
<dbReference type="Pfam" id="PF02518">
    <property type="entry name" value="HATPase_c"/>
    <property type="match status" value="1"/>
</dbReference>
<evidence type="ECO:0000256" key="5">
    <source>
        <dbReference type="ARBA" id="ARBA00022519"/>
    </source>
</evidence>
<dbReference type="SMART" id="SM00387">
    <property type="entry name" value="HATPase_c"/>
    <property type="match status" value="1"/>
</dbReference>
<dbReference type="EC" id="2.7.13.3" evidence="3"/>
<name>W0DH20_9GAMM</name>
<dbReference type="InterPro" id="IPR036890">
    <property type="entry name" value="HATPase_C_sf"/>
</dbReference>
<dbReference type="SUPFAM" id="SSF158472">
    <property type="entry name" value="HAMP domain-like"/>
    <property type="match status" value="1"/>
</dbReference>
<evidence type="ECO:0000256" key="12">
    <source>
        <dbReference type="ARBA" id="ARBA00022989"/>
    </source>
</evidence>
<keyword evidence="14 16" id="KW-0472">Membrane</keyword>
<dbReference type="GO" id="GO:0000155">
    <property type="term" value="F:phosphorelay sensor kinase activity"/>
    <property type="evidence" value="ECO:0007669"/>
    <property type="project" value="InterPro"/>
</dbReference>
<dbReference type="Gene3D" id="1.10.287.130">
    <property type="match status" value="1"/>
</dbReference>
<evidence type="ECO:0000259" key="18">
    <source>
        <dbReference type="PROSITE" id="PS50885"/>
    </source>
</evidence>
<dbReference type="AlphaFoldDB" id="W0DH20"/>
<evidence type="ECO:0000256" key="7">
    <source>
        <dbReference type="ARBA" id="ARBA00022679"/>
    </source>
</evidence>
<evidence type="ECO:0000256" key="13">
    <source>
        <dbReference type="ARBA" id="ARBA00023012"/>
    </source>
</evidence>
<comment type="catalytic activity">
    <reaction evidence="1">
        <text>ATP + protein L-histidine = ADP + protein N-phospho-L-histidine.</text>
        <dbReference type="EC" id="2.7.13.3"/>
    </reaction>
</comment>
<dbReference type="Gene3D" id="3.30.565.10">
    <property type="entry name" value="Histidine kinase-like ATPase, C-terminal domain"/>
    <property type="match status" value="1"/>
</dbReference>
<dbReference type="Gene3D" id="1.10.8.500">
    <property type="entry name" value="HAMP domain in histidine kinase"/>
    <property type="match status" value="1"/>
</dbReference>
<accession>W0DH20</accession>
<reference evidence="19 20" key="1">
    <citation type="submission" date="2013-12" db="EMBL/GenBank/DDBJ databases">
        <authorList>
            <consortium name="DOE Joint Genome Institute"/>
            <person name="Muyzer G."/>
            <person name="Huntemann M."/>
            <person name="Han J."/>
            <person name="Chen A."/>
            <person name="Kyrpides N."/>
            <person name="Mavromatis K."/>
            <person name="Markowitz V."/>
            <person name="Palaniappan K."/>
            <person name="Ivanova N."/>
            <person name="Schaumberg A."/>
            <person name="Pati A."/>
            <person name="Liolios K."/>
            <person name="Nordberg H.P."/>
            <person name="Cantor M.N."/>
            <person name="Hua S.X."/>
            <person name="Woyke T."/>
        </authorList>
    </citation>
    <scope>NUCLEOTIDE SEQUENCE [LARGE SCALE GENOMIC DNA]</scope>
    <source>
        <strain evidence="19 20">ARh 1</strain>
    </source>
</reference>
<dbReference type="PROSITE" id="PS50109">
    <property type="entry name" value="HIS_KIN"/>
    <property type="match status" value="1"/>
</dbReference>
<organism evidence="19 20">
    <name type="scientific">Thioalkalivibrio paradoxus ARh 1</name>
    <dbReference type="NCBI Taxonomy" id="713585"/>
    <lineage>
        <taxon>Bacteria</taxon>
        <taxon>Pseudomonadati</taxon>
        <taxon>Pseudomonadota</taxon>
        <taxon>Gammaproteobacteria</taxon>
        <taxon>Chromatiales</taxon>
        <taxon>Ectothiorhodospiraceae</taxon>
        <taxon>Thioalkalivibrio</taxon>
    </lineage>
</organism>
<protein>
    <recommendedName>
        <fullName evidence="3">histidine kinase</fullName>
        <ecNumber evidence="3">2.7.13.3</ecNumber>
    </recommendedName>
</protein>
<dbReference type="RefSeq" id="WP_006749021.1">
    <property type="nucleotide sequence ID" value="NZ_CP007029.1"/>
</dbReference>
<evidence type="ECO:0000256" key="4">
    <source>
        <dbReference type="ARBA" id="ARBA00022475"/>
    </source>
</evidence>
<dbReference type="GO" id="GO:0005886">
    <property type="term" value="C:plasma membrane"/>
    <property type="evidence" value="ECO:0007669"/>
    <property type="project" value="UniProtKB-SubCell"/>
</dbReference>
<keyword evidence="20" id="KW-1185">Reference proteome</keyword>
<dbReference type="InterPro" id="IPR036097">
    <property type="entry name" value="HisK_dim/P_sf"/>
</dbReference>